<proteinExistence type="predicted"/>
<dbReference type="Proteomes" id="UP000271573">
    <property type="component" value="Chromosome"/>
</dbReference>
<organism evidence="2 3">
    <name type="scientific">Nocardioides baekrokdamisoli</name>
    <dbReference type="NCBI Taxonomy" id="1804624"/>
    <lineage>
        <taxon>Bacteria</taxon>
        <taxon>Bacillati</taxon>
        <taxon>Actinomycetota</taxon>
        <taxon>Actinomycetes</taxon>
        <taxon>Propionibacteriales</taxon>
        <taxon>Nocardioidaceae</taxon>
        <taxon>Nocardioides</taxon>
    </lineage>
</organism>
<accession>A0A3G9ICS6</accession>
<dbReference type="SUPFAM" id="SSF49313">
    <property type="entry name" value="Cadherin-like"/>
    <property type="match status" value="1"/>
</dbReference>
<dbReference type="AlphaFoldDB" id="A0A3G9ICS6"/>
<dbReference type="InterPro" id="IPR015919">
    <property type="entry name" value="Cadherin-like_sf"/>
</dbReference>
<dbReference type="Gene3D" id="2.60.40.10">
    <property type="entry name" value="Immunoglobulins"/>
    <property type="match status" value="4"/>
</dbReference>
<keyword evidence="3" id="KW-1185">Reference proteome</keyword>
<gene>
    <name evidence="2" type="ORF">Back2_10470</name>
</gene>
<reference evidence="2 3" key="1">
    <citation type="submission" date="2018-11" db="EMBL/GenBank/DDBJ databases">
        <title>Complete genome sequence of Nocardioides baekrokdamisoli strain KCTC 39748.</title>
        <authorList>
            <person name="Kang S.W."/>
            <person name="Lee K.C."/>
            <person name="Kim K.K."/>
            <person name="Kim J.S."/>
            <person name="Kim D.S."/>
            <person name="Ko S.H."/>
            <person name="Yang S.H."/>
            <person name="Shin Y.K."/>
            <person name="Lee J.S."/>
        </authorList>
    </citation>
    <scope>NUCLEOTIDE SEQUENCE [LARGE SCALE GENOMIC DNA]</scope>
    <source>
        <strain evidence="2 3">KCTC 39748</strain>
    </source>
</reference>
<evidence type="ECO:0000313" key="3">
    <source>
        <dbReference type="Proteomes" id="UP000271573"/>
    </source>
</evidence>
<dbReference type="GO" id="GO:0005509">
    <property type="term" value="F:calcium ion binding"/>
    <property type="evidence" value="ECO:0007669"/>
    <property type="project" value="InterPro"/>
</dbReference>
<dbReference type="Pfam" id="PF05345">
    <property type="entry name" value="He_PIG"/>
    <property type="match status" value="2"/>
</dbReference>
<feature type="signal peptide" evidence="1">
    <location>
        <begin position="1"/>
        <end position="48"/>
    </location>
</feature>
<protein>
    <recommendedName>
        <fullName evidence="4">Dystroglycan-type cadherin-like domain-containing protein</fullName>
    </recommendedName>
</protein>
<evidence type="ECO:0008006" key="4">
    <source>
        <dbReference type="Google" id="ProtNLM"/>
    </source>
</evidence>
<sequence>MSLVRRLLFGLRERSTVSFVAVSGRTFAAVAAIAATLALTVMPSAAQAATSQPPTPSIAHPLTHVRLGHIGGIVPQHKGGTLPGNHHAAAPLAYATSPSGQAAQAAATGPNTLYFQGGQTINGQHNQDVYTAKPKVYLVFYGNQWGNETTNAQGYQAFSNDAANAAVAAQQLFKGLGTNNESWSGVMTQYCDGPTVAVNASVCPAAAPHVAYPTGGGVLAGIWYDNSGPTPTTATGDQLAAEAVAAATHFGNTTAASNRNAMYMVMSPKGANPDNYLNVNAGCAWHSDAFDANNNWVPFTNQPYNLDLNNPSGNCGEYFLGNSASDINDGYTITLGHEYAETLTDEYTGYGWLTPTASDGGENGDHCAWDATSAFVNFSSGAVAMQPTWSNDTNRCDMSHVTVVANTVTVTNPGSQSGTVGTATSLQINAADSSSTATVTYMATGLPAGLSISTSTGLISGTPTAAGTSAVTVTATDNTSVSGTASFSWTIAPAPTLTTGGNATGATFTSNASGALTTTPRITAAANSVDGSVITMSPTGLPAGLALNRIGAATSAAGVRPGTTEHDVTGQTTVTPGSYPVTVTVSDGPGHAADTTVSFTIVVPDPALIAPNVNVPPFQSDKPFTYQIQASGGTGAYTYTFIPNSHTPRGVTMDANGLIHANVPMNNVDISTGWTFSYQATDAYGGTARGTVNLTLTPGDLYFRCLGTTSAQAGNCAAHNLSDPAVGGVAHVGQAWATQVIKVGRGWSAPSGSGGGDRFTLYKGTLPPGMWLSPINGWYGKQYVLIGGTPSRAGTYTFQIKATDQHGNYQVSYFTITVR</sequence>
<dbReference type="EMBL" id="AP019307">
    <property type="protein sequence ID" value="BBH16760.1"/>
    <property type="molecule type" value="Genomic_DNA"/>
</dbReference>
<evidence type="ECO:0000313" key="2">
    <source>
        <dbReference type="EMBL" id="BBH16760.1"/>
    </source>
</evidence>
<dbReference type="GO" id="GO:0005975">
    <property type="term" value="P:carbohydrate metabolic process"/>
    <property type="evidence" value="ECO:0007669"/>
    <property type="project" value="UniProtKB-ARBA"/>
</dbReference>
<keyword evidence="1" id="KW-0732">Signal</keyword>
<dbReference type="KEGG" id="nbe:Back2_10470"/>
<feature type="chain" id="PRO_5018219520" description="Dystroglycan-type cadherin-like domain-containing protein" evidence="1">
    <location>
        <begin position="49"/>
        <end position="819"/>
    </location>
</feature>
<dbReference type="GO" id="GO:0016020">
    <property type="term" value="C:membrane"/>
    <property type="evidence" value="ECO:0007669"/>
    <property type="project" value="InterPro"/>
</dbReference>
<name>A0A3G9ICS6_9ACTN</name>
<evidence type="ECO:0000256" key="1">
    <source>
        <dbReference type="SAM" id="SignalP"/>
    </source>
</evidence>
<dbReference type="InterPro" id="IPR013783">
    <property type="entry name" value="Ig-like_fold"/>
</dbReference>
<dbReference type="OrthoDB" id="9801679at2"/>